<feature type="compositionally biased region" description="Polar residues" evidence="1">
    <location>
        <begin position="466"/>
        <end position="481"/>
    </location>
</feature>
<dbReference type="EMBL" id="KN880848">
    <property type="protein sequence ID" value="KIY61933.1"/>
    <property type="molecule type" value="Genomic_DNA"/>
</dbReference>
<sequence>MAAMTSDGSEIHFDSDDSPSEDDVSEEGTNGHAYQPNKKKTKCTVCFLKAGAACHTKSSDVKEEKSSGSTSTFDAFYDGIKAKYQPPVSVTKPAVSVKKAYGEAMVGYRDKGKSLVKKIGSTLSKATSSKPKLPKSSVKYAVVCLDPRGLRLAAPGSTILEPNSPTKVRLAQKNAWAASGLIVSTPPQELGQQLLWAIRPEFTVAEVKKHLNAHFPQVNKVLDVLHPENINDHWLYGQQSHSTVGVYHAQDVDGKSFRNLVGKGTSPATVTVHLLLRKELPPSVYEKIHFLAGCLDKGQDISIHLDAYMRAHEEAMEDSSTETPSKKGKGKKKAGGRRYTSKAFLSDSDGDEDGEESHHESSSSLRSPTYLLTTRDSSESDYKKKLRGSDKRKADDMLGGQSHGEAIIIESDGSLDAGSTSGTRRTRQATSGTKGSAGTSPASRKKARISDSTSMSNDDARDASMASGSSTAARAISNNYTPAVYVPQVDNVWD</sequence>
<feature type="compositionally biased region" description="Polar residues" evidence="1">
    <location>
        <begin position="417"/>
        <end position="442"/>
    </location>
</feature>
<name>A0A0D7AU83_9AGAR</name>
<gene>
    <name evidence="2" type="ORF">CYLTODRAFT_494964</name>
</gene>
<dbReference type="Proteomes" id="UP000054007">
    <property type="component" value="Unassembled WGS sequence"/>
</dbReference>
<feature type="compositionally biased region" description="Acidic residues" evidence="1">
    <location>
        <begin position="16"/>
        <end position="26"/>
    </location>
</feature>
<evidence type="ECO:0000313" key="2">
    <source>
        <dbReference type="EMBL" id="KIY61933.1"/>
    </source>
</evidence>
<organism evidence="2 3">
    <name type="scientific">Cylindrobasidium torrendii FP15055 ss-10</name>
    <dbReference type="NCBI Taxonomy" id="1314674"/>
    <lineage>
        <taxon>Eukaryota</taxon>
        <taxon>Fungi</taxon>
        <taxon>Dikarya</taxon>
        <taxon>Basidiomycota</taxon>
        <taxon>Agaricomycotina</taxon>
        <taxon>Agaricomycetes</taxon>
        <taxon>Agaricomycetidae</taxon>
        <taxon>Agaricales</taxon>
        <taxon>Marasmiineae</taxon>
        <taxon>Physalacriaceae</taxon>
        <taxon>Cylindrobasidium</taxon>
    </lineage>
</organism>
<reference evidence="2 3" key="1">
    <citation type="journal article" date="2015" name="Fungal Genet. Biol.">
        <title>Evolution of novel wood decay mechanisms in Agaricales revealed by the genome sequences of Fistulina hepatica and Cylindrobasidium torrendii.</title>
        <authorList>
            <person name="Floudas D."/>
            <person name="Held B.W."/>
            <person name="Riley R."/>
            <person name="Nagy L.G."/>
            <person name="Koehler G."/>
            <person name="Ransdell A.S."/>
            <person name="Younus H."/>
            <person name="Chow J."/>
            <person name="Chiniquy J."/>
            <person name="Lipzen A."/>
            <person name="Tritt A."/>
            <person name="Sun H."/>
            <person name="Haridas S."/>
            <person name="LaButti K."/>
            <person name="Ohm R.A."/>
            <person name="Kues U."/>
            <person name="Blanchette R.A."/>
            <person name="Grigoriev I.V."/>
            <person name="Minto R.E."/>
            <person name="Hibbett D.S."/>
        </authorList>
    </citation>
    <scope>NUCLEOTIDE SEQUENCE [LARGE SCALE GENOMIC DNA]</scope>
    <source>
        <strain evidence="2 3">FP15055 ss-10</strain>
    </source>
</reference>
<proteinExistence type="predicted"/>
<keyword evidence="3" id="KW-1185">Reference proteome</keyword>
<feature type="region of interest" description="Disordered" evidence="1">
    <location>
        <begin position="1"/>
        <end position="37"/>
    </location>
</feature>
<evidence type="ECO:0000313" key="3">
    <source>
        <dbReference type="Proteomes" id="UP000054007"/>
    </source>
</evidence>
<feature type="compositionally biased region" description="Basic residues" evidence="1">
    <location>
        <begin position="326"/>
        <end position="340"/>
    </location>
</feature>
<protein>
    <submittedName>
        <fullName evidence="2">Uncharacterized protein</fullName>
    </submittedName>
</protein>
<evidence type="ECO:0000256" key="1">
    <source>
        <dbReference type="SAM" id="MobiDB-lite"/>
    </source>
</evidence>
<feature type="region of interest" description="Disordered" evidence="1">
    <location>
        <begin position="314"/>
        <end position="481"/>
    </location>
</feature>
<feature type="compositionally biased region" description="Polar residues" evidence="1">
    <location>
        <begin position="365"/>
        <end position="375"/>
    </location>
</feature>
<feature type="compositionally biased region" description="Basic and acidic residues" evidence="1">
    <location>
        <begin position="376"/>
        <end position="396"/>
    </location>
</feature>
<dbReference type="AlphaFoldDB" id="A0A0D7AU83"/>
<accession>A0A0D7AU83</accession>